<dbReference type="SUPFAM" id="SSF48008">
    <property type="entry name" value="GntR ligand-binding domain-like"/>
    <property type="match status" value="1"/>
</dbReference>
<evidence type="ECO:0000259" key="4">
    <source>
        <dbReference type="PROSITE" id="PS50949"/>
    </source>
</evidence>
<dbReference type="InterPro" id="IPR008920">
    <property type="entry name" value="TF_FadR/GntR_C"/>
</dbReference>
<sequence>MRQIRETAVSEVIESERETRLSADGLIRLLEDDILNSVLKPGDRLDEQSLARRFEVSRTPVREALRHLASSGLIDIRKNQGATVKRLTTAELIEMFQVMAEYEGLSARLSARRMTTAEIAEMRNWNEECRVRADKEDHDGFYAANNMFHEAIFHGSRNEFLQEESRKLRNRLNAYRRHITTQPRRMQKSVIEHGRIADAIVAGDEDTAHSLMRQHVDLLAGTAADVLLALESETTE</sequence>
<dbReference type="AlphaFoldDB" id="A0A432V223"/>
<dbReference type="PRINTS" id="PR00035">
    <property type="entry name" value="HTHGNTR"/>
</dbReference>
<comment type="caution">
    <text evidence="5">The sequence shown here is derived from an EMBL/GenBank/DDBJ whole genome shotgun (WGS) entry which is preliminary data.</text>
</comment>
<dbReference type="EMBL" id="RKST01000021">
    <property type="protein sequence ID" value="RUM96201.1"/>
    <property type="molecule type" value="Genomic_DNA"/>
</dbReference>
<name>A0A432V223_9HYPH</name>
<dbReference type="GO" id="GO:0003700">
    <property type="term" value="F:DNA-binding transcription factor activity"/>
    <property type="evidence" value="ECO:0007669"/>
    <property type="project" value="InterPro"/>
</dbReference>
<proteinExistence type="predicted"/>
<dbReference type="SMART" id="SM00895">
    <property type="entry name" value="FCD"/>
    <property type="match status" value="1"/>
</dbReference>
<dbReference type="PANTHER" id="PTHR43537:SF49">
    <property type="entry name" value="TRANSCRIPTIONAL REGULATORY PROTEIN"/>
    <property type="match status" value="1"/>
</dbReference>
<evidence type="ECO:0000313" key="5">
    <source>
        <dbReference type="EMBL" id="RUM96201.1"/>
    </source>
</evidence>
<dbReference type="Pfam" id="PF00392">
    <property type="entry name" value="GntR"/>
    <property type="match status" value="1"/>
</dbReference>
<dbReference type="CDD" id="cd07377">
    <property type="entry name" value="WHTH_GntR"/>
    <property type="match status" value="1"/>
</dbReference>
<accession>A0A432V223</accession>
<protein>
    <submittedName>
        <fullName evidence="5">GntR family transcriptional regulator</fullName>
    </submittedName>
</protein>
<evidence type="ECO:0000313" key="6">
    <source>
        <dbReference type="Proteomes" id="UP000281647"/>
    </source>
</evidence>
<keyword evidence="1" id="KW-0805">Transcription regulation</keyword>
<keyword evidence="2" id="KW-0238">DNA-binding</keyword>
<feature type="domain" description="HTH gntR-type" evidence="4">
    <location>
        <begin position="20"/>
        <end position="87"/>
    </location>
</feature>
<dbReference type="InterPro" id="IPR036388">
    <property type="entry name" value="WH-like_DNA-bd_sf"/>
</dbReference>
<dbReference type="InterPro" id="IPR000524">
    <property type="entry name" value="Tscrpt_reg_HTH_GntR"/>
</dbReference>
<gene>
    <name evidence="5" type="ORF">EET67_18725</name>
</gene>
<dbReference type="PROSITE" id="PS50949">
    <property type="entry name" value="HTH_GNTR"/>
    <property type="match status" value="1"/>
</dbReference>
<keyword evidence="6" id="KW-1185">Reference proteome</keyword>
<dbReference type="SUPFAM" id="SSF46785">
    <property type="entry name" value="Winged helix' DNA-binding domain"/>
    <property type="match status" value="1"/>
</dbReference>
<evidence type="ECO:0000256" key="2">
    <source>
        <dbReference type="ARBA" id="ARBA00023125"/>
    </source>
</evidence>
<organism evidence="5 6">
    <name type="scientific">Borborobacter arsenicus</name>
    <dbReference type="NCBI Taxonomy" id="1851146"/>
    <lineage>
        <taxon>Bacteria</taxon>
        <taxon>Pseudomonadati</taxon>
        <taxon>Pseudomonadota</taxon>
        <taxon>Alphaproteobacteria</taxon>
        <taxon>Hyphomicrobiales</taxon>
        <taxon>Phyllobacteriaceae</taxon>
        <taxon>Borborobacter</taxon>
    </lineage>
</organism>
<dbReference type="SMART" id="SM00345">
    <property type="entry name" value="HTH_GNTR"/>
    <property type="match status" value="1"/>
</dbReference>
<dbReference type="GO" id="GO:0003677">
    <property type="term" value="F:DNA binding"/>
    <property type="evidence" value="ECO:0007669"/>
    <property type="project" value="UniProtKB-KW"/>
</dbReference>
<evidence type="ECO:0000256" key="3">
    <source>
        <dbReference type="ARBA" id="ARBA00023163"/>
    </source>
</evidence>
<dbReference type="Gene3D" id="1.10.10.10">
    <property type="entry name" value="Winged helix-like DNA-binding domain superfamily/Winged helix DNA-binding domain"/>
    <property type="match status" value="1"/>
</dbReference>
<dbReference type="PANTHER" id="PTHR43537">
    <property type="entry name" value="TRANSCRIPTIONAL REGULATOR, GNTR FAMILY"/>
    <property type="match status" value="1"/>
</dbReference>
<dbReference type="InterPro" id="IPR011711">
    <property type="entry name" value="GntR_C"/>
</dbReference>
<dbReference type="InterPro" id="IPR036390">
    <property type="entry name" value="WH_DNA-bd_sf"/>
</dbReference>
<evidence type="ECO:0000256" key="1">
    <source>
        <dbReference type="ARBA" id="ARBA00023015"/>
    </source>
</evidence>
<reference evidence="5 6" key="1">
    <citation type="submission" date="2018-11" db="EMBL/GenBank/DDBJ databases">
        <title>Pseudaminobacter arsenicus sp. nov., an arsenic-resistant bacterium isolated from arsenic-rich aquifers.</title>
        <authorList>
            <person name="Mu Y."/>
        </authorList>
    </citation>
    <scope>NUCLEOTIDE SEQUENCE [LARGE SCALE GENOMIC DNA]</scope>
    <source>
        <strain evidence="5 6">CB3</strain>
    </source>
</reference>
<keyword evidence="3" id="KW-0804">Transcription</keyword>
<dbReference type="Pfam" id="PF07729">
    <property type="entry name" value="FCD"/>
    <property type="match status" value="1"/>
</dbReference>
<dbReference type="Gene3D" id="1.20.120.530">
    <property type="entry name" value="GntR ligand-binding domain-like"/>
    <property type="match status" value="1"/>
</dbReference>
<dbReference type="Proteomes" id="UP000281647">
    <property type="component" value="Unassembled WGS sequence"/>
</dbReference>
<dbReference type="OrthoDB" id="9789310at2"/>